<dbReference type="Pfam" id="PF01131">
    <property type="entry name" value="Topoisom_bac"/>
    <property type="match status" value="1"/>
</dbReference>
<dbReference type="SMART" id="SM00437">
    <property type="entry name" value="TOP1Ac"/>
    <property type="match status" value="1"/>
</dbReference>
<dbReference type="InterPro" id="IPR000380">
    <property type="entry name" value="Topo_IA"/>
</dbReference>
<dbReference type="InterPro" id="IPR028612">
    <property type="entry name" value="Topoisom_1_IA"/>
</dbReference>
<comment type="catalytic activity">
    <reaction evidence="1">
        <text>ATP-independent breakage of single-stranded DNA, followed by passage and rejoining.</text>
        <dbReference type="EC" id="5.6.2.1"/>
    </reaction>
</comment>
<feature type="compositionally biased region" description="Basic and acidic residues" evidence="13">
    <location>
        <begin position="349"/>
        <end position="358"/>
    </location>
</feature>
<keyword evidence="7" id="KW-0238">DNA-binding</keyword>
<dbReference type="Proteomes" id="UP000178405">
    <property type="component" value="Unassembled WGS sequence"/>
</dbReference>
<evidence type="ECO:0000256" key="4">
    <source>
        <dbReference type="ARBA" id="ARBA00022723"/>
    </source>
</evidence>
<evidence type="ECO:0000256" key="9">
    <source>
        <dbReference type="ARBA" id="ARBA00030003"/>
    </source>
</evidence>
<dbReference type="InterPro" id="IPR023406">
    <property type="entry name" value="Topo_IA_AS"/>
</dbReference>
<gene>
    <name evidence="16" type="ORF">A2Z63_03120</name>
</gene>
<reference evidence="16 17" key="1">
    <citation type="journal article" date="2016" name="Nat. Commun.">
        <title>Thousands of microbial genomes shed light on interconnected biogeochemical processes in an aquifer system.</title>
        <authorList>
            <person name="Anantharaman K."/>
            <person name="Brown C.T."/>
            <person name="Hug L.A."/>
            <person name="Sharon I."/>
            <person name="Castelle C.J."/>
            <person name="Probst A.J."/>
            <person name="Thomas B.C."/>
            <person name="Singh A."/>
            <person name="Wilkins M.J."/>
            <person name="Karaoz U."/>
            <person name="Brodie E.L."/>
            <person name="Williams K.H."/>
            <person name="Hubbard S.S."/>
            <person name="Banfield J.F."/>
        </authorList>
    </citation>
    <scope>NUCLEOTIDE SEQUENCE [LARGE SCALE GENOMIC DNA]</scope>
</reference>
<dbReference type="PANTHER" id="PTHR42785">
    <property type="entry name" value="DNA TOPOISOMERASE, TYPE IA, CORE"/>
    <property type="match status" value="1"/>
</dbReference>
<dbReference type="InterPro" id="IPR003601">
    <property type="entry name" value="Topo_IA_2"/>
</dbReference>
<dbReference type="GO" id="GO:0003677">
    <property type="term" value="F:DNA binding"/>
    <property type="evidence" value="ECO:0007669"/>
    <property type="project" value="UniProtKB-KW"/>
</dbReference>
<evidence type="ECO:0000256" key="11">
    <source>
        <dbReference type="ARBA" id="ARBA00032235"/>
    </source>
</evidence>
<dbReference type="InterPro" id="IPR034149">
    <property type="entry name" value="TOPRIM_TopoI"/>
</dbReference>
<dbReference type="Gene3D" id="3.40.50.140">
    <property type="match status" value="1"/>
</dbReference>
<evidence type="ECO:0000313" key="16">
    <source>
        <dbReference type="EMBL" id="OGF86418.1"/>
    </source>
</evidence>
<evidence type="ECO:0000256" key="13">
    <source>
        <dbReference type="SAM" id="MobiDB-lite"/>
    </source>
</evidence>
<evidence type="ECO:0000256" key="2">
    <source>
        <dbReference type="ARBA" id="ARBA00009446"/>
    </source>
</evidence>
<dbReference type="Gene3D" id="2.70.20.10">
    <property type="entry name" value="Topoisomerase I, domain 3"/>
    <property type="match status" value="1"/>
</dbReference>
<protein>
    <recommendedName>
        <fullName evidence="3">DNA topoisomerase</fullName>
        <ecNumber evidence="3">5.6.2.1</ecNumber>
    </recommendedName>
    <alternativeName>
        <fullName evidence="12">Omega-protein</fullName>
    </alternativeName>
    <alternativeName>
        <fullName evidence="11">Relaxing enzyme</fullName>
    </alternativeName>
    <alternativeName>
        <fullName evidence="9">Swivelase</fullName>
    </alternativeName>
    <alternativeName>
        <fullName evidence="10">Untwisting enzyme</fullName>
    </alternativeName>
</protein>
<dbReference type="GO" id="GO:0003917">
    <property type="term" value="F:DNA topoisomerase type I (single strand cut, ATP-independent) activity"/>
    <property type="evidence" value="ECO:0007669"/>
    <property type="project" value="UniProtKB-EC"/>
</dbReference>
<dbReference type="SMART" id="SM00493">
    <property type="entry name" value="TOPRIM"/>
    <property type="match status" value="1"/>
</dbReference>
<dbReference type="AlphaFoldDB" id="A0A1F5XEQ5"/>
<evidence type="ECO:0000256" key="12">
    <source>
        <dbReference type="ARBA" id="ARBA00032877"/>
    </source>
</evidence>
<dbReference type="CDD" id="cd03363">
    <property type="entry name" value="TOPRIM_TopoIA_TopoI"/>
    <property type="match status" value="1"/>
</dbReference>
<dbReference type="SUPFAM" id="SSF56712">
    <property type="entry name" value="Prokaryotic type I DNA topoisomerase"/>
    <property type="match status" value="1"/>
</dbReference>
<feature type="domain" description="Topo IA-type catalytic" evidence="15">
    <location>
        <begin position="126"/>
        <end position="563"/>
    </location>
</feature>
<dbReference type="InterPro" id="IPR013826">
    <property type="entry name" value="Topo_IA_cen_sub3"/>
</dbReference>
<dbReference type="InterPro" id="IPR005733">
    <property type="entry name" value="TopoI_bac-type"/>
</dbReference>
<dbReference type="Gene3D" id="1.10.290.10">
    <property type="entry name" value="Topoisomerase I, domain 4"/>
    <property type="match status" value="1"/>
</dbReference>
<dbReference type="PROSITE" id="PS50880">
    <property type="entry name" value="TOPRIM"/>
    <property type="match status" value="1"/>
</dbReference>
<keyword evidence="5" id="KW-0460">Magnesium</keyword>
<keyword evidence="8 16" id="KW-0413">Isomerase</keyword>
<keyword evidence="4" id="KW-0479">Metal-binding</keyword>
<dbReference type="InterPro" id="IPR023405">
    <property type="entry name" value="Topo_IA_core_domain"/>
</dbReference>
<dbReference type="EC" id="5.6.2.1" evidence="3"/>
<comment type="caution">
    <text evidence="16">The sequence shown here is derived from an EMBL/GenBank/DDBJ whole genome shotgun (WGS) entry which is preliminary data.</text>
</comment>
<evidence type="ECO:0000256" key="8">
    <source>
        <dbReference type="ARBA" id="ARBA00023235"/>
    </source>
</evidence>
<feature type="domain" description="Toprim" evidence="14">
    <location>
        <begin position="1"/>
        <end position="110"/>
    </location>
</feature>
<organism evidence="16 17">
    <name type="scientific">Candidatus Giovannonibacteria bacterium RIFCSPLOWO2_02_44_8</name>
    <dbReference type="NCBI Taxonomy" id="1798355"/>
    <lineage>
        <taxon>Bacteria</taxon>
        <taxon>Candidatus Giovannoniibacteriota</taxon>
    </lineage>
</organism>
<dbReference type="NCBIfam" id="TIGR01051">
    <property type="entry name" value="topA_bact"/>
    <property type="match status" value="1"/>
</dbReference>
<accession>A0A1F5XEQ5</accession>
<evidence type="ECO:0000256" key="5">
    <source>
        <dbReference type="ARBA" id="ARBA00022842"/>
    </source>
</evidence>
<dbReference type="InterPro" id="IPR006171">
    <property type="entry name" value="TOPRIM_dom"/>
</dbReference>
<evidence type="ECO:0000256" key="3">
    <source>
        <dbReference type="ARBA" id="ARBA00012891"/>
    </source>
</evidence>
<evidence type="ECO:0000259" key="15">
    <source>
        <dbReference type="PROSITE" id="PS52039"/>
    </source>
</evidence>
<dbReference type="InterPro" id="IPR013825">
    <property type="entry name" value="Topo_IA_cen_sub2"/>
</dbReference>
<evidence type="ECO:0000256" key="6">
    <source>
        <dbReference type="ARBA" id="ARBA00023029"/>
    </source>
</evidence>
<dbReference type="InterPro" id="IPR003602">
    <property type="entry name" value="Topo_IA_DNA-bd_dom"/>
</dbReference>
<dbReference type="Gene3D" id="1.10.460.10">
    <property type="entry name" value="Topoisomerase I, domain 2"/>
    <property type="match status" value="1"/>
</dbReference>
<keyword evidence="6" id="KW-0799">Topoisomerase</keyword>
<dbReference type="GO" id="GO:0046872">
    <property type="term" value="F:metal ion binding"/>
    <property type="evidence" value="ECO:0007669"/>
    <property type="project" value="UniProtKB-KW"/>
</dbReference>
<dbReference type="InterPro" id="IPR013824">
    <property type="entry name" value="Topo_IA_cen_sub1"/>
</dbReference>
<dbReference type="CDD" id="cd00186">
    <property type="entry name" value="TOP1Ac"/>
    <property type="match status" value="1"/>
</dbReference>
<evidence type="ECO:0000256" key="10">
    <source>
        <dbReference type="ARBA" id="ARBA00031985"/>
    </source>
</evidence>
<comment type="similarity">
    <text evidence="2">Belongs to the type IA topoisomerase family.</text>
</comment>
<proteinExistence type="inferred from homology"/>
<dbReference type="PANTHER" id="PTHR42785:SF1">
    <property type="entry name" value="DNA TOPOISOMERASE"/>
    <property type="match status" value="1"/>
</dbReference>
<dbReference type="PROSITE" id="PS00396">
    <property type="entry name" value="TOPO_IA_1"/>
    <property type="match status" value="1"/>
</dbReference>
<evidence type="ECO:0000313" key="17">
    <source>
        <dbReference type="Proteomes" id="UP000178405"/>
    </source>
</evidence>
<dbReference type="PRINTS" id="PR00417">
    <property type="entry name" value="PRTPISMRASEI"/>
</dbReference>
<dbReference type="HAMAP" id="MF_00952">
    <property type="entry name" value="Topoisom_1_prok"/>
    <property type="match status" value="1"/>
</dbReference>
<dbReference type="PROSITE" id="PS52039">
    <property type="entry name" value="TOPO_IA_2"/>
    <property type="match status" value="1"/>
</dbReference>
<dbReference type="EMBL" id="MFIH01000002">
    <property type="protein sequence ID" value="OGF86418.1"/>
    <property type="molecule type" value="Genomic_DNA"/>
</dbReference>
<evidence type="ECO:0000256" key="7">
    <source>
        <dbReference type="ARBA" id="ARBA00023125"/>
    </source>
</evidence>
<dbReference type="GO" id="GO:0006265">
    <property type="term" value="P:DNA topological change"/>
    <property type="evidence" value="ECO:0007669"/>
    <property type="project" value="InterPro"/>
</dbReference>
<dbReference type="SMART" id="SM00436">
    <property type="entry name" value="TOP1Bc"/>
    <property type="match status" value="1"/>
</dbReference>
<feature type="non-terminal residue" evidence="16">
    <location>
        <position position="581"/>
    </location>
</feature>
<evidence type="ECO:0000256" key="1">
    <source>
        <dbReference type="ARBA" id="ARBA00000213"/>
    </source>
</evidence>
<evidence type="ECO:0000259" key="14">
    <source>
        <dbReference type="PROSITE" id="PS50880"/>
    </source>
</evidence>
<dbReference type="Pfam" id="PF01751">
    <property type="entry name" value="Toprim"/>
    <property type="match status" value="1"/>
</dbReference>
<feature type="region of interest" description="Disordered" evidence="13">
    <location>
        <begin position="348"/>
        <end position="368"/>
    </location>
</feature>
<name>A0A1F5XEQ5_9BACT</name>
<dbReference type="InterPro" id="IPR013497">
    <property type="entry name" value="Topo_IA_cen"/>
</dbReference>
<sequence length="581" mass="66102">MKLIIVESPTKAKTISGFVPKGFKVLSSYGHVRDLPKSALGIDEESFEPKYVIPTAARKKVNVLKKEVEKMDGVILATDEDREGEAIAWHLTEALSLRNLKVERIVFHEITKSAIDEALKNPRDIDLKLVDAQQARRILDRLVGYKLSPFLWKKLYRGLSAGRVQSVAVRLIVEREREIQAFKPEEYWTIGAFLKKLSLQEEAKLLNPEFEAFLIKKDGEALDKFAIKNRNDAEKIAKDLESKEWVTSSIEKKETIKNPSAPFTTSTLQQEAFRRLGFSAKQTMLLAQQLYEGVELGEKGASGLITYMRTDSLNVAESALADAKAYLETEIGKNYALASPRRFKTKSKGAQEAHEAIRPTDPARSPDSIKNFLDKRQLKLYELIWRRFVASQMPQAVFDSTSIDIKAGEYTFRANGQTMKFDGFLKIYPIKFSEAVLPELSQGEKLNLEKLNPTQHFTEPPPRYTEASLIKILEKNGIGRPSTYAPIISTIQSRNYVQRDDKKRLAPTEVGFLVNDMLVENFPEVVDIQFTAKMEEELDEVAAGGIQWKNVIKDFYEPFSKHLSDKYESVEKRDFQETTDE</sequence>